<keyword evidence="2" id="KW-0969">Cilium</keyword>
<evidence type="ECO:0000256" key="1">
    <source>
        <dbReference type="SAM" id="Phobius"/>
    </source>
</evidence>
<protein>
    <submittedName>
        <fullName evidence="2">Flagellar basal body rod protein</fullName>
    </submittedName>
</protein>
<keyword evidence="2" id="KW-0282">Flagellum</keyword>
<organism evidence="2 3">
    <name type="scientific">Peribacillus psychrosaccharolyticus</name>
    <name type="common">Bacillus psychrosaccharolyticus</name>
    <dbReference type="NCBI Taxonomy" id="1407"/>
    <lineage>
        <taxon>Bacteria</taxon>
        <taxon>Bacillati</taxon>
        <taxon>Bacillota</taxon>
        <taxon>Bacilli</taxon>
        <taxon>Bacillales</taxon>
        <taxon>Bacillaceae</taxon>
        <taxon>Peribacillus</taxon>
    </lineage>
</organism>
<sequence length="114" mass="12493">MKKAGLIIIGGIAAIIALTNVGPLISLIICLAILYYSFKQLLKTDNTGAKITWAIIVLVALMASVSHVPAILGLVAAYIVYLVYKKWNGDKKTRNEESSDPFANFEKQWANLKK</sequence>
<gene>
    <name evidence="2" type="ORF">I6J18_15100</name>
</gene>
<dbReference type="KEGG" id="ppsr:I6J18_15100"/>
<evidence type="ECO:0000313" key="2">
    <source>
        <dbReference type="EMBL" id="QQT02695.1"/>
    </source>
</evidence>
<name>A0A974S371_PERPY</name>
<feature type="transmembrane region" description="Helical" evidence="1">
    <location>
        <begin position="51"/>
        <end position="84"/>
    </location>
</feature>
<accession>A0A974S371</accession>
<reference evidence="2 3" key="1">
    <citation type="submission" date="2021-01" db="EMBL/GenBank/DDBJ databases">
        <title>FDA dAtabase for Regulatory Grade micrObial Sequences (FDA-ARGOS): Supporting development and validation of Infectious Disease Dx tests.</title>
        <authorList>
            <person name="Nelson B."/>
            <person name="Plummer A."/>
            <person name="Tallon L."/>
            <person name="Sadzewicz L."/>
            <person name="Zhao X."/>
            <person name="Boylan J."/>
            <person name="Ott S."/>
            <person name="Bowen H."/>
            <person name="Vavikolanu K."/>
            <person name="Mehta A."/>
            <person name="Aluvathingal J."/>
            <person name="Nadendla S."/>
            <person name="Myers T."/>
            <person name="Yan Y."/>
            <person name="Sichtig H."/>
        </authorList>
    </citation>
    <scope>NUCLEOTIDE SEQUENCE [LARGE SCALE GENOMIC DNA]</scope>
    <source>
        <strain evidence="2 3">FDAARGOS_1161</strain>
    </source>
</reference>
<keyword evidence="1" id="KW-0472">Membrane</keyword>
<dbReference type="EMBL" id="CP068053">
    <property type="protein sequence ID" value="QQT02695.1"/>
    <property type="molecule type" value="Genomic_DNA"/>
</dbReference>
<keyword evidence="3" id="KW-1185">Reference proteome</keyword>
<keyword evidence="1" id="KW-0812">Transmembrane</keyword>
<evidence type="ECO:0000313" key="3">
    <source>
        <dbReference type="Proteomes" id="UP000595254"/>
    </source>
</evidence>
<keyword evidence="1" id="KW-1133">Transmembrane helix</keyword>
<dbReference type="Proteomes" id="UP000595254">
    <property type="component" value="Chromosome"/>
</dbReference>
<proteinExistence type="predicted"/>
<keyword evidence="2" id="KW-0966">Cell projection</keyword>
<dbReference type="AlphaFoldDB" id="A0A974S371"/>
<feature type="transmembrane region" description="Helical" evidence="1">
    <location>
        <begin position="7"/>
        <end position="36"/>
    </location>
</feature>